<accession>A0A444XP89</accession>
<reference evidence="2 3" key="1">
    <citation type="submission" date="2019-01" db="EMBL/GenBank/DDBJ databases">
        <title>Sequencing of cultivated peanut Arachis hypogaea provides insights into genome evolution and oil improvement.</title>
        <authorList>
            <person name="Chen X."/>
        </authorList>
    </citation>
    <scope>NUCLEOTIDE SEQUENCE [LARGE SCALE GENOMIC DNA]</scope>
    <source>
        <strain evidence="3">cv. Fuhuasheng</strain>
        <tissue evidence="2">Leaves</tissue>
    </source>
</reference>
<dbReference type="EMBL" id="SDMP01000019">
    <property type="protein sequence ID" value="RYQ91528.1"/>
    <property type="molecule type" value="Genomic_DNA"/>
</dbReference>
<feature type="compositionally biased region" description="Polar residues" evidence="1">
    <location>
        <begin position="232"/>
        <end position="266"/>
    </location>
</feature>
<protein>
    <submittedName>
        <fullName evidence="2">Uncharacterized protein</fullName>
    </submittedName>
</protein>
<proteinExistence type="predicted"/>
<evidence type="ECO:0000313" key="2">
    <source>
        <dbReference type="EMBL" id="RYQ91528.1"/>
    </source>
</evidence>
<keyword evidence="3" id="KW-1185">Reference proteome</keyword>
<dbReference type="AlphaFoldDB" id="A0A444XP89"/>
<comment type="caution">
    <text evidence="2">The sequence shown here is derived from an EMBL/GenBank/DDBJ whole genome shotgun (WGS) entry which is preliminary data.</text>
</comment>
<evidence type="ECO:0000313" key="3">
    <source>
        <dbReference type="Proteomes" id="UP000289738"/>
    </source>
</evidence>
<name>A0A444XP89_ARAHY</name>
<sequence>MHANLAAQENSEFAGFIPLLLRRSRTREFGIVAAQEIELVNLGLGFHSVYAVRTSKLPSGFCQNIDRVMARNKEFIDLKATSSKNLLRQFEAKRQRIVNERKQYVMQGAARNDKEETMPRLDVVESQKELSATKGVKKCTLKKLDFTHLQSTLSTINKRMNFTPETLEVQPSIPAQQPENKKRKNHLTVAMAEKKKHEVQHEPLTQGLNNSKLTKVGADELKRKLDAIRNMNNSMPTPVSQDRSCANSTQPTINQRQQQIIQVTHGRTQKRQHDTTLLSSNTTPQAEDLMSEQDGSRKEKSKPRVKATTIDEFLKENGIDVEIDGLSSELSDDVGDSFPLDENYYSHDEFQNRQAAGETDEEAFESLFGKEQPGRVRCYGRSITRRDLKKHAEISELKQQHQEEDNFEDVNED</sequence>
<gene>
    <name evidence="2" type="ORF">Ahy_B09g097440</name>
</gene>
<evidence type="ECO:0000256" key="1">
    <source>
        <dbReference type="SAM" id="MobiDB-lite"/>
    </source>
</evidence>
<feature type="region of interest" description="Disordered" evidence="1">
    <location>
        <begin position="232"/>
        <end position="304"/>
    </location>
</feature>
<organism evidence="2 3">
    <name type="scientific">Arachis hypogaea</name>
    <name type="common">Peanut</name>
    <dbReference type="NCBI Taxonomy" id="3818"/>
    <lineage>
        <taxon>Eukaryota</taxon>
        <taxon>Viridiplantae</taxon>
        <taxon>Streptophyta</taxon>
        <taxon>Embryophyta</taxon>
        <taxon>Tracheophyta</taxon>
        <taxon>Spermatophyta</taxon>
        <taxon>Magnoliopsida</taxon>
        <taxon>eudicotyledons</taxon>
        <taxon>Gunneridae</taxon>
        <taxon>Pentapetalae</taxon>
        <taxon>rosids</taxon>
        <taxon>fabids</taxon>
        <taxon>Fabales</taxon>
        <taxon>Fabaceae</taxon>
        <taxon>Papilionoideae</taxon>
        <taxon>50 kb inversion clade</taxon>
        <taxon>dalbergioids sensu lato</taxon>
        <taxon>Dalbergieae</taxon>
        <taxon>Pterocarpus clade</taxon>
        <taxon>Arachis</taxon>
    </lineage>
</organism>
<feature type="compositionally biased region" description="Polar residues" evidence="1">
    <location>
        <begin position="275"/>
        <end position="285"/>
    </location>
</feature>
<dbReference type="Proteomes" id="UP000289738">
    <property type="component" value="Chromosome B09"/>
</dbReference>